<dbReference type="InterPro" id="IPR015202">
    <property type="entry name" value="GO-like_E_set"/>
</dbReference>
<gene>
    <name evidence="6" type="ORF">CCACVL1_11852</name>
</gene>
<comment type="caution">
    <text evidence="6">The sequence shown here is derived from an EMBL/GenBank/DDBJ whole genome shotgun (WGS) entry which is preliminary data.</text>
</comment>
<feature type="signal peptide" evidence="3">
    <location>
        <begin position="1"/>
        <end position="21"/>
    </location>
</feature>
<dbReference type="Gramene" id="OMO82645">
    <property type="protein sequence ID" value="OMO82645"/>
    <property type="gene ID" value="CCACVL1_11852"/>
</dbReference>
<evidence type="ECO:0000256" key="1">
    <source>
        <dbReference type="ARBA" id="ARBA00022729"/>
    </source>
</evidence>
<proteinExistence type="predicted"/>
<dbReference type="Pfam" id="PF09118">
    <property type="entry name" value="GO-like_E_set"/>
    <property type="match status" value="1"/>
</dbReference>
<feature type="chain" id="PRO_5012797161" description="Galactose oxidase/kelch, beta-propeller" evidence="3">
    <location>
        <begin position="22"/>
        <end position="629"/>
    </location>
</feature>
<keyword evidence="7" id="KW-1185">Reference proteome</keyword>
<evidence type="ECO:0000256" key="3">
    <source>
        <dbReference type="SAM" id="SignalP"/>
    </source>
</evidence>
<keyword evidence="1 3" id="KW-0732">Signal</keyword>
<dbReference type="PANTHER" id="PTHR32208">
    <property type="entry name" value="SECRETED PROTEIN-RELATED"/>
    <property type="match status" value="1"/>
</dbReference>
<reference evidence="6 7" key="1">
    <citation type="submission" date="2013-09" db="EMBL/GenBank/DDBJ databases">
        <title>Corchorus capsularis genome sequencing.</title>
        <authorList>
            <person name="Alam M."/>
            <person name="Haque M.S."/>
            <person name="Islam M.S."/>
            <person name="Emdad E.M."/>
            <person name="Islam M.M."/>
            <person name="Ahmed B."/>
            <person name="Halim A."/>
            <person name="Hossen Q.M.M."/>
            <person name="Hossain M.Z."/>
            <person name="Ahmed R."/>
            <person name="Khan M.M."/>
            <person name="Islam R."/>
            <person name="Rashid M.M."/>
            <person name="Khan S.A."/>
            <person name="Rahman M.S."/>
            <person name="Alam M."/>
        </authorList>
    </citation>
    <scope>NUCLEOTIDE SEQUENCE [LARGE SCALE GENOMIC DNA]</scope>
    <source>
        <strain evidence="7">cv. CVL-1</strain>
        <tissue evidence="6">Whole seedling</tissue>
    </source>
</reference>
<dbReference type="STRING" id="210143.A0A1R3IJ90"/>
<feature type="compositionally biased region" description="Basic and acidic residues" evidence="2">
    <location>
        <begin position="65"/>
        <end position="94"/>
    </location>
</feature>
<evidence type="ECO:0000313" key="7">
    <source>
        <dbReference type="Proteomes" id="UP000188268"/>
    </source>
</evidence>
<name>A0A1R3IJ90_COCAP</name>
<sequence>MTTTVWRGLFLLPLLIVAGNCNVPLLDEISNPSHGLLNFFGGHNDAPTNDGGDTGGDGGAFNLFKTDDKGDDKGDDTATPHHEVKNDKEEKKVGGGDVKSTNFKGNWELFTENSGVSAMHLVILPKIDQALMFDATIWSISKINLPPPCRKLDAGKEDCFAHSVLMDIETAELRPLRIEHDTWCSSGALDINGQLVSTGGYNNGSDTVRYLLNSQTAEWEEFPAALGRGRWYSTQVTLGDGRFMVFGGRNMPNYEFVPAKGQKNTLQQVIDFPFLAQTNDKNENNLYPHIYLSTDGNLFIFANDRSILLNPQNHQTVFEFPLLPGGARNYPASGSSCLLPIKLKPDENRRIIPAEVLICGGAQKESFTLTDFKRPKEFPEANKDCARIDITKRNGKWKIQNMPTPRVMGDSVLLPNGEHVLIVNGAKLGTSGWDDARNPNLTPVLYKIRGGQGSKKFKELRHSDIPRMYHSSFALLPDAKVMIAGSNTNPGYFDNALFPTETRIEKFSPHYFDPNLDKYRVQIQAENSPNQIKYGQKFTVQVTVQEEKMNEADTKVTIYYPAFTTHGISMNQRLIELGLYQVKESGSETFDIDVQAPMNGNIAPPGYYMLFVNFKAVPCRRAIWVQLLQ</sequence>
<dbReference type="SUPFAM" id="SSF50965">
    <property type="entry name" value="Galactose oxidase, central domain"/>
    <property type="match status" value="1"/>
</dbReference>
<dbReference type="InterPro" id="IPR037293">
    <property type="entry name" value="Gal_Oxidase_central_sf"/>
</dbReference>
<protein>
    <recommendedName>
        <fullName evidence="8">Galactose oxidase/kelch, beta-propeller</fullName>
    </recommendedName>
</protein>
<dbReference type="PANTHER" id="PTHR32208:SF93">
    <property type="entry name" value="ALDEHYDE OXIDASE GLOX1"/>
    <property type="match status" value="1"/>
</dbReference>
<organism evidence="6 7">
    <name type="scientific">Corchorus capsularis</name>
    <name type="common">Jute</name>
    <dbReference type="NCBI Taxonomy" id="210143"/>
    <lineage>
        <taxon>Eukaryota</taxon>
        <taxon>Viridiplantae</taxon>
        <taxon>Streptophyta</taxon>
        <taxon>Embryophyta</taxon>
        <taxon>Tracheophyta</taxon>
        <taxon>Spermatophyta</taxon>
        <taxon>Magnoliopsida</taxon>
        <taxon>eudicotyledons</taxon>
        <taxon>Gunneridae</taxon>
        <taxon>Pentapetalae</taxon>
        <taxon>rosids</taxon>
        <taxon>malvids</taxon>
        <taxon>Malvales</taxon>
        <taxon>Malvaceae</taxon>
        <taxon>Grewioideae</taxon>
        <taxon>Apeibeae</taxon>
        <taxon>Corchorus</taxon>
    </lineage>
</organism>
<feature type="domain" description="Galactose oxidase-like Early set" evidence="5">
    <location>
        <begin position="527"/>
        <end position="626"/>
    </location>
</feature>
<dbReference type="Pfam" id="PF07250">
    <property type="entry name" value="Glyoxal_oxid_N"/>
    <property type="match status" value="1"/>
</dbReference>
<dbReference type="Gene3D" id="2.60.40.10">
    <property type="entry name" value="Immunoglobulins"/>
    <property type="match status" value="1"/>
</dbReference>
<dbReference type="AlphaFoldDB" id="A0A1R3IJ90"/>
<dbReference type="OMA" id="DAQWVTE"/>
<dbReference type="InterPro" id="IPR009880">
    <property type="entry name" value="Glyoxal_oxidase_N"/>
</dbReference>
<dbReference type="CDD" id="cd02851">
    <property type="entry name" value="E_set_GO_C"/>
    <property type="match status" value="1"/>
</dbReference>
<dbReference type="InterPro" id="IPR014756">
    <property type="entry name" value="Ig_E-set"/>
</dbReference>
<dbReference type="InterPro" id="IPR013783">
    <property type="entry name" value="Ig-like_fold"/>
</dbReference>
<dbReference type="EMBL" id="AWWV01009975">
    <property type="protein sequence ID" value="OMO82645.1"/>
    <property type="molecule type" value="Genomic_DNA"/>
</dbReference>
<evidence type="ECO:0008006" key="8">
    <source>
        <dbReference type="Google" id="ProtNLM"/>
    </source>
</evidence>
<feature type="domain" description="Glyoxal oxidase N-terminal" evidence="4">
    <location>
        <begin position="119"/>
        <end position="511"/>
    </location>
</feature>
<feature type="region of interest" description="Disordered" evidence="2">
    <location>
        <begin position="48"/>
        <end position="97"/>
    </location>
</feature>
<dbReference type="InterPro" id="IPR011043">
    <property type="entry name" value="Gal_Oxase/kelch_b-propeller"/>
</dbReference>
<evidence type="ECO:0000256" key="2">
    <source>
        <dbReference type="SAM" id="MobiDB-lite"/>
    </source>
</evidence>
<dbReference type="OrthoDB" id="2019572at2759"/>
<dbReference type="Proteomes" id="UP000188268">
    <property type="component" value="Unassembled WGS sequence"/>
</dbReference>
<evidence type="ECO:0000259" key="4">
    <source>
        <dbReference type="Pfam" id="PF07250"/>
    </source>
</evidence>
<dbReference type="SUPFAM" id="SSF81296">
    <property type="entry name" value="E set domains"/>
    <property type="match status" value="1"/>
</dbReference>
<dbReference type="Gene3D" id="2.130.10.80">
    <property type="entry name" value="Galactose oxidase/kelch, beta-propeller"/>
    <property type="match status" value="1"/>
</dbReference>
<accession>A0A1R3IJ90</accession>
<evidence type="ECO:0000313" key="6">
    <source>
        <dbReference type="EMBL" id="OMO82645.1"/>
    </source>
</evidence>
<evidence type="ECO:0000259" key="5">
    <source>
        <dbReference type="Pfam" id="PF09118"/>
    </source>
</evidence>